<reference evidence="1 2" key="1">
    <citation type="journal article" date="2019" name="Nat. Ecol. Evol.">
        <title>Megaphylogeny resolves global patterns of mushroom evolution.</title>
        <authorList>
            <person name="Varga T."/>
            <person name="Krizsan K."/>
            <person name="Foldi C."/>
            <person name="Dima B."/>
            <person name="Sanchez-Garcia M."/>
            <person name="Sanchez-Ramirez S."/>
            <person name="Szollosi G.J."/>
            <person name="Szarkandi J.G."/>
            <person name="Papp V."/>
            <person name="Albert L."/>
            <person name="Andreopoulos W."/>
            <person name="Angelini C."/>
            <person name="Antonin V."/>
            <person name="Barry K.W."/>
            <person name="Bougher N.L."/>
            <person name="Buchanan P."/>
            <person name="Buyck B."/>
            <person name="Bense V."/>
            <person name="Catcheside P."/>
            <person name="Chovatia M."/>
            <person name="Cooper J."/>
            <person name="Damon W."/>
            <person name="Desjardin D."/>
            <person name="Finy P."/>
            <person name="Geml J."/>
            <person name="Haridas S."/>
            <person name="Hughes K."/>
            <person name="Justo A."/>
            <person name="Karasinski D."/>
            <person name="Kautmanova I."/>
            <person name="Kiss B."/>
            <person name="Kocsube S."/>
            <person name="Kotiranta H."/>
            <person name="LaButti K.M."/>
            <person name="Lechner B.E."/>
            <person name="Liimatainen K."/>
            <person name="Lipzen A."/>
            <person name="Lukacs Z."/>
            <person name="Mihaltcheva S."/>
            <person name="Morgado L.N."/>
            <person name="Niskanen T."/>
            <person name="Noordeloos M.E."/>
            <person name="Ohm R.A."/>
            <person name="Ortiz-Santana B."/>
            <person name="Ovrebo C."/>
            <person name="Racz N."/>
            <person name="Riley R."/>
            <person name="Savchenko A."/>
            <person name="Shiryaev A."/>
            <person name="Soop K."/>
            <person name="Spirin V."/>
            <person name="Szebenyi C."/>
            <person name="Tomsovsky M."/>
            <person name="Tulloss R.E."/>
            <person name="Uehling J."/>
            <person name="Grigoriev I.V."/>
            <person name="Vagvolgyi C."/>
            <person name="Papp T."/>
            <person name="Martin F.M."/>
            <person name="Miettinen O."/>
            <person name="Hibbett D.S."/>
            <person name="Nagy L.G."/>
        </authorList>
    </citation>
    <scope>NUCLEOTIDE SEQUENCE [LARGE SCALE GENOMIC DNA]</scope>
    <source>
        <strain evidence="1 2">NL-1719</strain>
    </source>
</reference>
<dbReference type="Proteomes" id="UP000308600">
    <property type="component" value="Unassembled WGS sequence"/>
</dbReference>
<gene>
    <name evidence="1" type="ORF">BDN72DRAFT_751374</name>
</gene>
<evidence type="ECO:0000313" key="2">
    <source>
        <dbReference type="Proteomes" id="UP000308600"/>
    </source>
</evidence>
<protein>
    <submittedName>
        <fullName evidence="1">Uncharacterized protein</fullName>
    </submittedName>
</protein>
<evidence type="ECO:0000313" key="1">
    <source>
        <dbReference type="EMBL" id="TFK64210.1"/>
    </source>
</evidence>
<sequence>MVMALPKDLPTLEHRSSKVLTRPDNIFCSSGTYDQLIKCYTDPPARGPGADHFPILTIIDRKVVKTVEKDKRNFRETDWKEFNETLAEKLAEISVSPSMESSEIQGVVRVFTEAITDTIKLVVPLVKRSPHSKRWWTRDLTNMKKEYNK</sequence>
<keyword evidence="2" id="KW-1185">Reference proteome</keyword>
<dbReference type="EMBL" id="ML208485">
    <property type="protein sequence ID" value="TFK64210.1"/>
    <property type="molecule type" value="Genomic_DNA"/>
</dbReference>
<accession>A0ACD3AEN3</accession>
<organism evidence="1 2">
    <name type="scientific">Pluteus cervinus</name>
    <dbReference type="NCBI Taxonomy" id="181527"/>
    <lineage>
        <taxon>Eukaryota</taxon>
        <taxon>Fungi</taxon>
        <taxon>Dikarya</taxon>
        <taxon>Basidiomycota</taxon>
        <taxon>Agaricomycotina</taxon>
        <taxon>Agaricomycetes</taxon>
        <taxon>Agaricomycetidae</taxon>
        <taxon>Agaricales</taxon>
        <taxon>Pluteineae</taxon>
        <taxon>Pluteaceae</taxon>
        <taxon>Pluteus</taxon>
    </lineage>
</organism>
<feature type="non-terminal residue" evidence="1">
    <location>
        <position position="149"/>
    </location>
</feature>
<proteinExistence type="predicted"/>
<name>A0ACD3AEN3_9AGAR</name>